<comment type="caution">
    <text evidence="2">The sequence shown here is derived from an EMBL/GenBank/DDBJ whole genome shotgun (WGS) entry which is preliminary data.</text>
</comment>
<dbReference type="InterPro" id="IPR004119">
    <property type="entry name" value="EcKL"/>
</dbReference>
<dbReference type="SMART" id="SM00587">
    <property type="entry name" value="CHK"/>
    <property type="match status" value="1"/>
</dbReference>
<dbReference type="InterPro" id="IPR008271">
    <property type="entry name" value="Ser/Thr_kinase_AS"/>
</dbReference>
<gene>
    <name evidence="2" type="ORF">AAF712_003022</name>
</gene>
<proteinExistence type="predicted"/>
<dbReference type="InterPro" id="IPR015897">
    <property type="entry name" value="CHK_kinase-like"/>
</dbReference>
<dbReference type="Proteomes" id="UP001437256">
    <property type="component" value="Unassembled WGS sequence"/>
</dbReference>
<feature type="domain" description="CHK kinase-like" evidence="1">
    <location>
        <begin position="123"/>
        <end position="310"/>
    </location>
</feature>
<dbReference type="Gene3D" id="3.90.1200.10">
    <property type="match status" value="1"/>
</dbReference>
<dbReference type="PANTHER" id="PTHR11012:SF30">
    <property type="entry name" value="PROTEIN KINASE-LIKE DOMAIN-CONTAINING"/>
    <property type="match status" value="1"/>
</dbReference>
<dbReference type="EMBL" id="JBBXMP010000010">
    <property type="protein sequence ID" value="KAL0069753.1"/>
    <property type="molecule type" value="Genomic_DNA"/>
</dbReference>
<evidence type="ECO:0000259" key="1">
    <source>
        <dbReference type="SMART" id="SM00587"/>
    </source>
</evidence>
<dbReference type="PROSITE" id="PS00108">
    <property type="entry name" value="PROTEIN_KINASE_ST"/>
    <property type="match status" value="1"/>
</dbReference>
<dbReference type="PANTHER" id="PTHR11012">
    <property type="entry name" value="PROTEIN KINASE-LIKE DOMAIN-CONTAINING"/>
    <property type="match status" value="1"/>
</dbReference>
<dbReference type="SUPFAM" id="SSF56112">
    <property type="entry name" value="Protein kinase-like (PK-like)"/>
    <property type="match status" value="1"/>
</dbReference>
<reference evidence="2 3" key="1">
    <citation type="submission" date="2024-05" db="EMBL/GenBank/DDBJ databases">
        <title>A draft genome resource for the thread blight pathogen Marasmius tenuissimus strain MS-2.</title>
        <authorList>
            <person name="Yulfo-Soto G.E."/>
            <person name="Baruah I.K."/>
            <person name="Amoako-Attah I."/>
            <person name="Bukari Y."/>
            <person name="Meinhardt L.W."/>
            <person name="Bailey B.A."/>
            <person name="Cohen S.P."/>
        </authorList>
    </citation>
    <scope>NUCLEOTIDE SEQUENCE [LARGE SCALE GENOMIC DNA]</scope>
    <source>
        <strain evidence="2 3">MS-2</strain>
    </source>
</reference>
<dbReference type="Pfam" id="PF02958">
    <property type="entry name" value="EcKL"/>
    <property type="match status" value="1"/>
</dbReference>
<organism evidence="2 3">
    <name type="scientific">Marasmius tenuissimus</name>
    <dbReference type="NCBI Taxonomy" id="585030"/>
    <lineage>
        <taxon>Eukaryota</taxon>
        <taxon>Fungi</taxon>
        <taxon>Dikarya</taxon>
        <taxon>Basidiomycota</taxon>
        <taxon>Agaricomycotina</taxon>
        <taxon>Agaricomycetes</taxon>
        <taxon>Agaricomycetidae</taxon>
        <taxon>Agaricales</taxon>
        <taxon>Marasmiineae</taxon>
        <taxon>Marasmiaceae</taxon>
        <taxon>Marasmius</taxon>
    </lineage>
</organism>
<sequence>MPKQRPSNDLAILVSNIPEYEDWTLKTTSTIATLWSNYGSIDRVTLRSPNNGEKDQSIIIKTVSPPKTDHNRADEGHLRKLLSYEVERWFYHNLAGRLPAGAARVARVYSAKEHDVKAAPIRLVMEDLSVEYSVPAGDTLDVDETKAVLAWLANFHGTFWGVQNEGDIRPRLVPPPLQYAGGNREGVWQQGSYWYLDTRRSELADIDRRQTWLLELAEKARNSMKTEAKAFGTLLHGDVKGANIFFAPRSQDDPPRCALYDFQYVGIGLVTRDLAKYLGTTVRANLLRRIEDEKDLLRFYHSELVRVIHSRKDVSPEVASFLEREGGYTFEKFWEHWELAIVDWHRFMSGWGFWGNEAWVEQRARQIAANWEKDPSHLS</sequence>
<keyword evidence="3" id="KW-1185">Reference proteome</keyword>
<evidence type="ECO:0000313" key="3">
    <source>
        <dbReference type="Proteomes" id="UP001437256"/>
    </source>
</evidence>
<protein>
    <recommendedName>
        <fullName evidence="1">CHK kinase-like domain-containing protein</fullName>
    </recommendedName>
</protein>
<evidence type="ECO:0000313" key="2">
    <source>
        <dbReference type="EMBL" id="KAL0069753.1"/>
    </source>
</evidence>
<dbReference type="InterPro" id="IPR011009">
    <property type="entry name" value="Kinase-like_dom_sf"/>
</dbReference>
<name>A0ABR3A9R6_9AGAR</name>
<accession>A0ABR3A9R6</accession>